<dbReference type="Proteomes" id="UP000001227">
    <property type="component" value="Chromosome"/>
</dbReference>
<evidence type="ECO:0000256" key="5">
    <source>
        <dbReference type="RuleBase" id="RU003582"/>
    </source>
</evidence>
<organism evidence="7 8">
    <name type="scientific">Amoebophilus asiaticus (strain 5a2)</name>
    <dbReference type="NCBI Taxonomy" id="452471"/>
    <lineage>
        <taxon>Bacteria</taxon>
        <taxon>Pseudomonadati</taxon>
        <taxon>Bacteroidota</taxon>
        <taxon>Cytophagia</taxon>
        <taxon>Cytophagales</taxon>
        <taxon>Amoebophilaceae</taxon>
        <taxon>Candidatus Amoebophilus</taxon>
    </lineage>
</organism>
<dbReference type="OrthoDB" id="9803286at2"/>
<dbReference type="GO" id="GO:0008137">
    <property type="term" value="F:NADH dehydrogenase (ubiquinone) activity"/>
    <property type="evidence" value="ECO:0007669"/>
    <property type="project" value="InterPro"/>
</dbReference>
<dbReference type="PROSITE" id="PS00542">
    <property type="entry name" value="COMPLEX1_30K"/>
    <property type="match status" value="1"/>
</dbReference>
<dbReference type="InterPro" id="IPR001268">
    <property type="entry name" value="NADH_UbQ_OxRdtase_30kDa_su"/>
</dbReference>
<keyword evidence="3 5" id="KW-0874">Quinone</keyword>
<comment type="catalytic activity">
    <reaction evidence="3 5">
        <text>a quinone + NADH + 5 H(+)(in) = a quinol + NAD(+) + 4 H(+)(out)</text>
        <dbReference type="Rhea" id="RHEA:57888"/>
        <dbReference type="ChEBI" id="CHEBI:15378"/>
        <dbReference type="ChEBI" id="CHEBI:24646"/>
        <dbReference type="ChEBI" id="CHEBI:57540"/>
        <dbReference type="ChEBI" id="CHEBI:57945"/>
        <dbReference type="ChEBI" id="CHEBI:132124"/>
    </reaction>
</comment>
<dbReference type="STRING" id="452471.Aasi_1087"/>
<keyword evidence="3" id="KW-1003">Cell membrane</keyword>
<dbReference type="AlphaFoldDB" id="B3ET79"/>
<keyword evidence="3" id="KW-0997">Cell inner membrane</keyword>
<dbReference type="RefSeq" id="WP_012473189.1">
    <property type="nucleotide sequence ID" value="NC_010830.1"/>
</dbReference>
<dbReference type="GO" id="GO:0048038">
    <property type="term" value="F:quinone binding"/>
    <property type="evidence" value="ECO:0007669"/>
    <property type="project" value="UniProtKB-KW"/>
</dbReference>
<evidence type="ECO:0000256" key="1">
    <source>
        <dbReference type="ARBA" id="ARBA00007569"/>
    </source>
</evidence>
<dbReference type="Pfam" id="PF00329">
    <property type="entry name" value="Complex1_30kDa"/>
    <property type="match status" value="1"/>
</dbReference>
<reference evidence="7 8" key="1">
    <citation type="journal article" date="2010" name="J. Bacteriol.">
        <title>The genome of the amoeba symbiont 'Candidatus Amoebophilus asiaticus' reveals common mechanisms for host cell interaction among amoeba-associated bacteria.</title>
        <authorList>
            <person name="Schmitz-Esser S."/>
            <person name="Tischler P."/>
            <person name="Arnold R."/>
            <person name="Montanaro J."/>
            <person name="Wagner M."/>
            <person name="Rattei T."/>
            <person name="Horn M."/>
        </authorList>
    </citation>
    <scope>NUCLEOTIDE SEQUENCE [LARGE SCALE GENOMIC DNA]</scope>
    <source>
        <strain evidence="7 8">5a2</strain>
    </source>
</reference>
<dbReference type="InterPro" id="IPR020396">
    <property type="entry name" value="NADH_UbQ_OxRdtase_CS"/>
</dbReference>
<keyword evidence="2 3" id="KW-0813">Transport</keyword>
<evidence type="ECO:0000256" key="4">
    <source>
        <dbReference type="RuleBase" id="RU003456"/>
    </source>
</evidence>
<dbReference type="HAMAP" id="MF_01357">
    <property type="entry name" value="NDH1_NuoC"/>
    <property type="match status" value="1"/>
</dbReference>
<dbReference type="KEGG" id="aas:Aasi_1087"/>
<protein>
    <recommendedName>
        <fullName evidence="3">NADH-quinone oxidoreductase subunit C</fullName>
        <ecNumber evidence="3">7.1.1.-</ecNumber>
    </recommendedName>
    <alternativeName>
        <fullName evidence="3">NADH dehydrogenase I subunit C</fullName>
    </alternativeName>
    <alternativeName>
        <fullName evidence="3">NDH-1 subunit C</fullName>
    </alternativeName>
</protein>
<keyword evidence="3 4" id="KW-1278">Translocase</keyword>
<accession>B3ET79</accession>
<name>B3ET79_AMOA5</name>
<comment type="similarity">
    <text evidence="1 3 4">Belongs to the complex I 30 kDa subunit family.</text>
</comment>
<evidence type="ECO:0000259" key="6">
    <source>
        <dbReference type="Pfam" id="PF00329"/>
    </source>
</evidence>
<comment type="function">
    <text evidence="3">NDH-1 shuttles electrons from NADH, via FMN and iron-sulfur (Fe-S) centers, to quinones in the respiratory chain. The immediate electron acceptor for the enzyme in this species is believed to be a menaquinone. Couples the redox reaction to proton translocation (for every two electrons transferred, four hydrogen ions are translocated across the cytoplasmic membrane), and thus conserves the redox energy in a proton gradient.</text>
</comment>
<keyword evidence="3 4" id="KW-0520">NAD</keyword>
<dbReference type="EC" id="7.1.1.-" evidence="3"/>
<evidence type="ECO:0000256" key="3">
    <source>
        <dbReference type="HAMAP-Rule" id="MF_01357"/>
    </source>
</evidence>
<dbReference type="GO" id="GO:0005886">
    <property type="term" value="C:plasma membrane"/>
    <property type="evidence" value="ECO:0007669"/>
    <property type="project" value="UniProtKB-SubCell"/>
</dbReference>
<feature type="domain" description="NADH:ubiquinone oxidoreductase 30kDa subunit" evidence="6">
    <location>
        <begin position="32"/>
        <end position="154"/>
    </location>
</feature>
<comment type="subcellular location">
    <subcellularLocation>
        <location evidence="3">Cell inner membrane</location>
        <topology evidence="3">Peripheral membrane protein</topology>
        <orientation evidence="3">Cytoplasmic side</orientation>
    </subcellularLocation>
</comment>
<dbReference type="Gene3D" id="3.30.460.80">
    <property type="entry name" value="NADH:ubiquinone oxidoreductase, 30kDa subunit"/>
    <property type="match status" value="1"/>
</dbReference>
<gene>
    <name evidence="3" type="primary">nuoC</name>
    <name evidence="7" type="ordered locus">Aasi_1087</name>
</gene>
<comment type="subunit">
    <text evidence="3">NDH-1 is composed of 14 different subunits. Subunits NuoB, C, D, E, F, and G constitute the peripheral sector of the complex.</text>
</comment>
<dbReference type="InterPro" id="IPR037232">
    <property type="entry name" value="NADH_quin_OxRdtase_su_C/D-like"/>
</dbReference>
<evidence type="ECO:0000313" key="8">
    <source>
        <dbReference type="Proteomes" id="UP000001227"/>
    </source>
</evidence>
<dbReference type="GO" id="GO:0050136">
    <property type="term" value="F:NADH dehydrogenase (quinone) (non-electrogenic) activity"/>
    <property type="evidence" value="ECO:0007669"/>
    <property type="project" value="UniProtKB-UniRule"/>
</dbReference>
<dbReference type="InterPro" id="IPR010218">
    <property type="entry name" value="NADH_DH_suC"/>
</dbReference>
<dbReference type="eggNOG" id="COG0852">
    <property type="taxonomic scope" value="Bacteria"/>
</dbReference>
<dbReference type="HOGENOM" id="CLU_042628_6_3_10"/>
<dbReference type="SUPFAM" id="SSF143243">
    <property type="entry name" value="Nqo5-like"/>
    <property type="match status" value="1"/>
</dbReference>
<dbReference type="PANTHER" id="PTHR10884">
    <property type="entry name" value="NADH DEHYDROGENASE UBIQUINONE IRON-SULFUR PROTEIN 3"/>
    <property type="match status" value="1"/>
</dbReference>
<evidence type="ECO:0000256" key="2">
    <source>
        <dbReference type="ARBA" id="ARBA00022448"/>
    </source>
</evidence>
<proteinExistence type="inferred from homology"/>
<keyword evidence="3" id="KW-0472">Membrane</keyword>
<dbReference type="PANTHER" id="PTHR10884:SF14">
    <property type="entry name" value="NADH DEHYDROGENASE [UBIQUINONE] IRON-SULFUR PROTEIN 3, MITOCHONDRIAL"/>
    <property type="match status" value="1"/>
</dbReference>
<evidence type="ECO:0000313" key="7">
    <source>
        <dbReference type="EMBL" id="ACE06431.1"/>
    </source>
</evidence>
<dbReference type="EMBL" id="CP001102">
    <property type="protein sequence ID" value="ACE06431.1"/>
    <property type="molecule type" value="Genomic_DNA"/>
</dbReference>
<keyword evidence="8" id="KW-1185">Reference proteome</keyword>
<sequence length="166" mass="18854">MQFEDIVKLLQEKLKPAVNIETDMGATPQAIIVPAAHIAQICQILQENPSMYFDYLACITALDNGFEAGTLEVIYNLYSISYNFQLMIKVSVTRNKPGEPLPSIPTVSHLWQAANWHEREAYELVGIHFTGHPDLRRILLPVDWEGHPLRTDYVEPASYHGISTYE</sequence>